<gene>
    <name evidence="9" type="ORF">K493DRAFT_407965</name>
</gene>
<sequence length="403" mass="45685">MANTSNAYLKKQAYGKTKVRITKVIRHTKNWHDVVELTAQVLLDGKFETSYTEADNSVVVPTDTVKNTLYVLAKKSENVQTIERFGYEIGQHFINRYSHVDDVFIKLIQHRWTRVEIDGQLHPHSFLRDGDETRRVEMTVSRDGKVSIESRLKDLLVLKSTGSAFTNFHRCEYTTLQDATDRIFSTSVDAKWTYNLEKSKIEEIPFDEIANSVREITLSTFATDDSASVQATMYQMGEKVLVQNVDVREISYALPNKHYLSINLKPFNLPNEGKDMNIFQPISDPSGYITATIAQEVDKRKEYKRIKRTIINGKPSSLTQMKLLTLVGLFGVANAGTAYYWCSKTRNSCNAGIDPVNTEYCAVTVLNRGVTQWGALADWSQSTFNKFQSCCHSGNKGGCYSKN</sequence>
<comment type="pathway">
    <text evidence="2">Purine metabolism; urate degradation; (S)-allantoin from urate: step 1/3.</text>
</comment>
<evidence type="ECO:0000256" key="5">
    <source>
        <dbReference type="ARBA" id="ARBA00022631"/>
    </source>
</evidence>
<comment type="caution">
    <text evidence="9">The sequence shown here is derived from an EMBL/GenBank/DDBJ whole genome shotgun (WGS) entry which is preliminary data.</text>
</comment>
<evidence type="ECO:0000256" key="8">
    <source>
        <dbReference type="ARBA" id="ARBA00031317"/>
    </source>
</evidence>
<dbReference type="EMBL" id="MCFE01000202">
    <property type="protein sequence ID" value="ORX94542.1"/>
    <property type="molecule type" value="Genomic_DNA"/>
</dbReference>
<dbReference type="PANTHER" id="PTHR42874:SF1">
    <property type="entry name" value="URICASE"/>
    <property type="match status" value="1"/>
</dbReference>
<dbReference type="PROSITE" id="PS00366">
    <property type="entry name" value="URICASE"/>
    <property type="match status" value="1"/>
</dbReference>
<keyword evidence="5" id="KW-0659">Purine metabolism</keyword>
<comment type="subcellular location">
    <subcellularLocation>
        <location evidence="1">Peroxisome</location>
    </subcellularLocation>
</comment>
<evidence type="ECO:0000313" key="9">
    <source>
        <dbReference type="EMBL" id="ORX94542.1"/>
    </source>
</evidence>
<evidence type="ECO:0000256" key="3">
    <source>
        <dbReference type="ARBA" id="ARBA00009760"/>
    </source>
</evidence>
<reference evidence="9 10" key="1">
    <citation type="submission" date="2016-07" db="EMBL/GenBank/DDBJ databases">
        <title>Pervasive Adenine N6-methylation of Active Genes in Fungi.</title>
        <authorList>
            <consortium name="DOE Joint Genome Institute"/>
            <person name="Mondo S.J."/>
            <person name="Dannebaum R.O."/>
            <person name="Kuo R.C."/>
            <person name="Labutti K."/>
            <person name="Haridas S."/>
            <person name="Kuo A."/>
            <person name="Salamov A."/>
            <person name="Ahrendt S.R."/>
            <person name="Lipzen A."/>
            <person name="Sullivan W."/>
            <person name="Andreopoulos W.B."/>
            <person name="Clum A."/>
            <person name="Lindquist E."/>
            <person name="Daum C."/>
            <person name="Ramamoorthy G.K."/>
            <person name="Gryganskyi A."/>
            <person name="Culley D."/>
            <person name="Magnuson J.K."/>
            <person name="James T.Y."/>
            <person name="O'Malley M.A."/>
            <person name="Stajich J.E."/>
            <person name="Spatafora J.W."/>
            <person name="Visel A."/>
            <person name="Grigoriev I.V."/>
        </authorList>
    </citation>
    <scope>NUCLEOTIDE SEQUENCE [LARGE SCALE GENOMIC DNA]</scope>
    <source>
        <strain evidence="9 10">CBS 931.73</strain>
    </source>
</reference>
<dbReference type="Gene3D" id="3.10.270.10">
    <property type="entry name" value="Urate Oxidase"/>
    <property type="match status" value="1"/>
</dbReference>
<name>A0A1Y1Y948_9FUNG</name>
<dbReference type="InParanoid" id="A0A1Y1Y948"/>
<dbReference type="GO" id="GO:0006145">
    <property type="term" value="P:purine nucleobase catabolic process"/>
    <property type="evidence" value="ECO:0007669"/>
    <property type="project" value="TreeGrafter"/>
</dbReference>
<dbReference type="Pfam" id="PF01014">
    <property type="entry name" value="Uricase"/>
    <property type="match status" value="2"/>
</dbReference>
<dbReference type="OrthoDB" id="5552467at2759"/>
<dbReference type="NCBIfam" id="TIGR03383">
    <property type="entry name" value="urate_oxi"/>
    <property type="match status" value="1"/>
</dbReference>
<keyword evidence="10" id="KW-1185">Reference proteome</keyword>
<dbReference type="InterPro" id="IPR019842">
    <property type="entry name" value="Uricase_CS"/>
</dbReference>
<protein>
    <recommendedName>
        <fullName evidence="4">factor independent urate hydroxylase</fullName>
        <ecNumber evidence="4">1.7.3.3</ecNumber>
    </recommendedName>
    <alternativeName>
        <fullName evidence="8">Urate oxidase</fullName>
    </alternativeName>
</protein>
<dbReference type="AlphaFoldDB" id="A0A1Y1Y948"/>
<dbReference type="Proteomes" id="UP000193498">
    <property type="component" value="Unassembled WGS sequence"/>
</dbReference>
<keyword evidence="6" id="KW-0560">Oxidoreductase</keyword>
<proteinExistence type="inferred from homology"/>
<evidence type="ECO:0000313" key="10">
    <source>
        <dbReference type="Proteomes" id="UP000193498"/>
    </source>
</evidence>
<dbReference type="PANTHER" id="PTHR42874">
    <property type="entry name" value="URICASE"/>
    <property type="match status" value="1"/>
</dbReference>
<dbReference type="InterPro" id="IPR002042">
    <property type="entry name" value="Uricase"/>
</dbReference>
<accession>A0A1Y1Y948</accession>
<keyword evidence="7" id="KW-0576">Peroxisome</keyword>
<evidence type="ECO:0000256" key="2">
    <source>
        <dbReference type="ARBA" id="ARBA00004831"/>
    </source>
</evidence>
<evidence type="ECO:0000256" key="1">
    <source>
        <dbReference type="ARBA" id="ARBA00004275"/>
    </source>
</evidence>
<organism evidence="9 10">
    <name type="scientific">Basidiobolus meristosporus CBS 931.73</name>
    <dbReference type="NCBI Taxonomy" id="1314790"/>
    <lineage>
        <taxon>Eukaryota</taxon>
        <taxon>Fungi</taxon>
        <taxon>Fungi incertae sedis</taxon>
        <taxon>Zoopagomycota</taxon>
        <taxon>Entomophthoromycotina</taxon>
        <taxon>Basidiobolomycetes</taxon>
        <taxon>Basidiobolales</taxon>
        <taxon>Basidiobolaceae</taxon>
        <taxon>Basidiobolus</taxon>
    </lineage>
</organism>
<evidence type="ECO:0000256" key="4">
    <source>
        <dbReference type="ARBA" id="ARBA00012598"/>
    </source>
</evidence>
<dbReference type="FunFam" id="3.10.270.10:FF:000001">
    <property type="entry name" value="Uricase"/>
    <property type="match status" value="1"/>
</dbReference>
<dbReference type="GO" id="GO:0005777">
    <property type="term" value="C:peroxisome"/>
    <property type="evidence" value="ECO:0007669"/>
    <property type="project" value="UniProtKB-SubCell"/>
</dbReference>
<dbReference type="STRING" id="1314790.A0A1Y1Y948"/>
<dbReference type="PRINTS" id="PR00093">
    <property type="entry name" value="URICASE"/>
</dbReference>
<evidence type="ECO:0000256" key="6">
    <source>
        <dbReference type="ARBA" id="ARBA00023002"/>
    </source>
</evidence>
<dbReference type="GO" id="GO:0004846">
    <property type="term" value="F:urate oxidase activity"/>
    <property type="evidence" value="ECO:0007669"/>
    <property type="project" value="UniProtKB-EC"/>
</dbReference>
<dbReference type="GO" id="GO:0019628">
    <property type="term" value="P:urate catabolic process"/>
    <property type="evidence" value="ECO:0007669"/>
    <property type="project" value="UniProtKB-UniPathway"/>
</dbReference>
<dbReference type="EC" id="1.7.3.3" evidence="4"/>
<evidence type="ECO:0000256" key="7">
    <source>
        <dbReference type="ARBA" id="ARBA00023140"/>
    </source>
</evidence>
<dbReference type="UniPathway" id="UPA00394">
    <property type="reaction ID" value="UER00650"/>
</dbReference>
<dbReference type="SUPFAM" id="SSF55620">
    <property type="entry name" value="Tetrahydrobiopterin biosynthesis enzymes-like"/>
    <property type="match status" value="2"/>
</dbReference>
<dbReference type="FunCoup" id="A0A1Y1Y948">
    <property type="interactions" value="100"/>
</dbReference>
<comment type="similarity">
    <text evidence="3">Belongs to the uricase family.</text>
</comment>